<dbReference type="InterPro" id="IPR004761">
    <property type="entry name" value="Spore_GerAB"/>
</dbReference>
<comment type="subcellular location">
    <subcellularLocation>
        <location evidence="1">Membrane</location>
        <topology evidence="1">Multi-pass membrane protein</topology>
    </subcellularLocation>
</comment>
<dbReference type="Pfam" id="PF03845">
    <property type="entry name" value="Spore_permease"/>
    <property type="match status" value="1"/>
</dbReference>
<dbReference type="EMBL" id="OBDZ01000039">
    <property type="protein sequence ID" value="SNY45630.1"/>
    <property type="molecule type" value="Genomic_DNA"/>
</dbReference>
<evidence type="ECO:0000256" key="8">
    <source>
        <dbReference type="SAM" id="Phobius"/>
    </source>
</evidence>
<proteinExistence type="inferred from homology"/>
<feature type="transmembrane region" description="Helical" evidence="8">
    <location>
        <begin position="268"/>
        <end position="289"/>
    </location>
</feature>
<feature type="transmembrane region" description="Helical" evidence="8">
    <location>
        <begin position="301"/>
        <end position="319"/>
    </location>
</feature>
<accession>A0A285ICD8</accession>
<reference evidence="10" key="1">
    <citation type="submission" date="2017-09" db="EMBL/GenBank/DDBJ databases">
        <authorList>
            <person name="Varghese N."/>
            <person name="Submissions S."/>
        </authorList>
    </citation>
    <scope>NUCLEOTIDE SEQUENCE [LARGE SCALE GENOMIC DNA]</scope>
    <source>
        <strain evidence="10">MSL47</strain>
    </source>
</reference>
<feature type="transmembrane region" description="Helical" evidence="8">
    <location>
        <begin position="7"/>
        <end position="24"/>
    </location>
</feature>
<evidence type="ECO:0000256" key="6">
    <source>
        <dbReference type="ARBA" id="ARBA00022989"/>
    </source>
</evidence>
<evidence type="ECO:0000256" key="3">
    <source>
        <dbReference type="ARBA" id="ARBA00022448"/>
    </source>
</evidence>
<feature type="transmembrane region" description="Helical" evidence="8">
    <location>
        <begin position="215"/>
        <end position="248"/>
    </location>
</feature>
<feature type="transmembrane region" description="Helical" evidence="8">
    <location>
        <begin position="77"/>
        <end position="97"/>
    </location>
</feature>
<dbReference type="RefSeq" id="WP_097019417.1">
    <property type="nucleotide sequence ID" value="NZ_OBDZ01000039.1"/>
</dbReference>
<gene>
    <name evidence="9" type="ORF">SAMN06265827_1394</name>
</gene>
<sequence>MNYVGKWELFSLTFIFIIGNAGLYSLGVDRAKEDAWLAILLAMFFSYLLVFIYAKLQSLFPESSLSDIIISLLGKKLGIILIILYVMYFIYIIILNFNLHIEFIQIYLLQRSSMVVLFILLMFNMVYMILKGFEVMARVSEIVTVLFIIFLIVIYIMLFFSGAVDFKRLEPVLAGGFKPLWEVAVPELMIFPFGDMVIFLGLWRMVKSKKSILKFSLLGMTLAGLVLSFSIAVMVAVLGAKLAASINIANMALSQMIDVGFIKNTDAVVIIFLLSSGFYKMVLFLYASISLVTDTFKVRKSLITILFALLLLILLYAPFTGVPFHHWIARLDNQTLRKIKYMHVIFQMVIPIILLLIAWFENLIKVK</sequence>
<evidence type="ECO:0000256" key="1">
    <source>
        <dbReference type="ARBA" id="ARBA00004141"/>
    </source>
</evidence>
<keyword evidence="3" id="KW-0813">Transport</keyword>
<dbReference type="GO" id="GO:0016020">
    <property type="term" value="C:membrane"/>
    <property type="evidence" value="ECO:0007669"/>
    <property type="project" value="UniProtKB-SubCell"/>
</dbReference>
<keyword evidence="10" id="KW-1185">Reference proteome</keyword>
<feature type="transmembrane region" description="Helical" evidence="8">
    <location>
        <begin position="183"/>
        <end position="203"/>
    </location>
</feature>
<dbReference type="GO" id="GO:0009847">
    <property type="term" value="P:spore germination"/>
    <property type="evidence" value="ECO:0007669"/>
    <property type="project" value="InterPro"/>
</dbReference>
<keyword evidence="7 8" id="KW-0472">Membrane</keyword>
<organism evidence="9 10">
    <name type="scientific">Orenia metallireducens</name>
    <dbReference type="NCBI Taxonomy" id="1413210"/>
    <lineage>
        <taxon>Bacteria</taxon>
        <taxon>Bacillati</taxon>
        <taxon>Bacillota</taxon>
        <taxon>Clostridia</taxon>
        <taxon>Halanaerobiales</taxon>
        <taxon>Halobacteroidaceae</taxon>
        <taxon>Orenia</taxon>
    </lineage>
</organism>
<feature type="transmembrane region" description="Helical" evidence="8">
    <location>
        <begin position="109"/>
        <end position="130"/>
    </location>
</feature>
<evidence type="ECO:0000313" key="9">
    <source>
        <dbReference type="EMBL" id="SNY45630.1"/>
    </source>
</evidence>
<evidence type="ECO:0000256" key="5">
    <source>
        <dbReference type="ARBA" id="ARBA00022692"/>
    </source>
</evidence>
<name>A0A285ICD8_9FIRM</name>
<feature type="transmembrane region" description="Helical" evidence="8">
    <location>
        <begin position="142"/>
        <end position="163"/>
    </location>
</feature>
<comment type="similarity">
    <text evidence="2">Belongs to the amino acid-polyamine-organocation (APC) superfamily. Spore germination protein (SGP) (TC 2.A.3.9) family.</text>
</comment>
<protein>
    <submittedName>
        <fullName evidence="9">Spore germination protein KB</fullName>
    </submittedName>
</protein>
<evidence type="ECO:0000256" key="4">
    <source>
        <dbReference type="ARBA" id="ARBA00022544"/>
    </source>
</evidence>
<dbReference type="NCBIfam" id="TIGR00912">
    <property type="entry name" value="2A0309"/>
    <property type="match status" value="1"/>
</dbReference>
<dbReference type="PANTHER" id="PTHR34975">
    <property type="entry name" value="SPORE GERMINATION PROTEIN A2"/>
    <property type="match status" value="1"/>
</dbReference>
<dbReference type="OrthoDB" id="1675410at2"/>
<keyword evidence="6 8" id="KW-1133">Transmembrane helix</keyword>
<dbReference type="Proteomes" id="UP000219573">
    <property type="component" value="Unassembled WGS sequence"/>
</dbReference>
<dbReference type="PANTHER" id="PTHR34975:SF2">
    <property type="entry name" value="SPORE GERMINATION PROTEIN A2"/>
    <property type="match status" value="1"/>
</dbReference>
<evidence type="ECO:0000313" key="10">
    <source>
        <dbReference type="Proteomes" id="UP000219573"/>
    </source>
</evidence>
<keyword evidence="5 8" id="KW-0812">Transmembrane</keyword>
<evidence type="ECO:0000256" key="2">
    <source>
        <dbReference type="ARBA" id="ARBA00007998"/>
    </source>
</evidence>
<evidence type="ECO:0000256" key="7">
    <source>
        <dbReference type="ARBA" id="ARBA00023136"/>
    </source>
</evidence>
<dbReference type="AlphaFoldDB" id="A0A285ICD8"/>
<feature type="transmembrane region" description="Helical" evidence="8">
    <location>
        <begin position="339"/>
        <end position="360"/>
    </location>
</feature>
<feature type="transmembrane region" description="Helical" evidence="8">
    <location>
        <begin position="36"/>
        <end position="56"/>
    </location>
</feature>
<keyword evidence="4" id="KW-0309">Germination</keyword>